<dbReference type="EMBL" id="MG757153">
    <property type="protein sequence ID" value="AVD99361.1"/>
    <property type="molecule type" value="Genomic_DNA"/>
</dbReference>
<evidence type="ECO:0000313" key="1">
    <source>
        <dbReference type="EMBL" id="AVD99361.1"/>
    </source>
</evidence>
<accession>A0A2L1IW11</accession>
<proteinExistence type="predicted"/>
<protein>
    <submittedName>
        <fullName evidence="1">Uncharacterized protein</fullName>
    </submittedName>
</protein>
<sequence length="71" mass="8280">MFVKGIPKAIDISYCRLVLLKYVLADKQQIASKYLVFRDKPRKTSARVFRGFFRCLANVKPTIKRKISKSE</sequence>
<organism evidence="1 2">
    <name type="scientific">Streptomyces phage BillNye</name>
    <dbReference type="NCBI Taxonomy" id="2079426"/>
    <lineage>
        <taxon>Viruses</taxon>
        <taxon>Duplodnaviria</taxon>
        <taxon>Heunggongvirae</taxon>
        <taxon>Uroviricota</taxon>
        <taxon>Caudoviricetes</taxon>
        <taxon>Stanwilliamsviridae</taxon>
        <taxon>Loccivirinae</taxon>
        <taxon>Wilnyevirus</taxon>
        <taxon>Wilnyevirus billnye</taxon>
    </lineage>
</organism>
<keyword evidence="2" id="KW-1185">Reference proteome</keyword>
<dbReference type="Proteomes" id="UP000241925">
    <property type="component" value="Segment"/>
</dbReference>
<evidence type="ECO:0000313" key="2">
    <source>
        <dbReference type="Proteomes" id="UP000241925"/>
    </source>
</evidence>
<gene>
    <name evidence="1" type="ORF">SEA_BILLNYE_189</name>
</gene>
<reference evidence="1 2" key="1">
    <citation type="submission" date="2018-01" db="EMBL/GenBank/DDBJ databases">
        <authorList>
            <person name="Grinwald M.F."/>
            <person name="Tasoff P."/>
            <person name="Simpson K.F."/>
            <person name="Vasser A."/>
            <person name="Shaffer C.D."/>
            <person name="Weston-Hafer K.A."/>
            <person name="Russell D.A."/>
            <person name="Pope W.H."/>
            <person name="Jacobs-Sera D."/>
            <person name="Hendrix R.W."/>
            <person name="Hatfull G.F."/>
        </authorList>
    </citation>
    <scope>NUCLEOTIDE SEQUENCE [LARGE SCALE GENOMIC DNA]</scope>
</reference>
<name>A0A2L1IW11_9CAUD</name>